<organism evidence="1 2">
    <name type="scientific">Racocetra persica</name>
    <dbReference type="NCBI Taxonomy" id="160502"/>
    <lineage>
        <taxon>Eukaryota</taxon>
        <taxon>Fungi</taxon>
        <taxon>Fungi incertae sedis</taxon>
        <taxon>Mucoromycota</taxon>
        <taxon>Glomeromycotina</taxon>
        <taxon>Glomeromycetes</taxon>
        <taxon>Diversisporales</taxon>
        <taxon>Gigasporaceae</taxon>
        <taxon>Racocetra</taxon>
    </lineage>
</organism>
<comment type="caution">
    <text evidence="1">The sequence shown here is derived from an EMBL/GenBank/DDBJ whole genome shotgun (WGS) entry which is preliminary data.</text>
</comment>
<evidence type="ECO:0000313" key="1">
    <source>
        <dbReference type="EMBL" id="CAG8808617.1"/>
    </source>
</evidence>
<sequence length="94" mass="10463">QPSSDPIRQLIINSLFPEVTEDPSQANSLASESLIIHLKVSEDSTGTGPSPTNERPVRRNGKIRLHKSKRNANNTFSIGRTWPLEDIKCLEIVD</sequence>
<gene>
    <name evidence="1" type="ORF">RPERSI_LOCUS22668</name>
</gene>
<reference evidence="1" key="1">
    <citation type="submission" date="2021-06" db="EMBL/GenBank/DDBJ databases">
        <authorList>
            <person name="Kallberg Y."/>
            <person name="Tangrot J."/>
            <person name="Rosling A."/>
        </authorList>
    </citation>
    <scope>NUCLEOTIDE SEQUENCE</scope>
    <source>
        <strain evidence="1">MA461A</strain>
    </source>
</reference>
<protein>
    <submittedName>
        <fullName evidence="1">15919_t:CDS:1</fullName>
    </submittedName>
</protein>
<feature type="non-terminal residue" evidence="1">
    <location>
        <position position="1"/>
    </location>
</feature>
<proteinExistence type="predicted"/>
<name>A0ACA9RU09_9GLOM</name>
<keyword evidence="2" id="KW-1185">Reference proteome</keyword>
<accession>A0ACA9RU09</accession>
<evidence type="ECO:0000313" key="2">
    <source>
        <dbReference type="Proteomes" id="UP000789920"/>
    </source>
</evidence>
<dbReference type="Proteomes" id="UP000789920">
    <property type="component" value="Unassembled WGS sequence"/>
</dbReference>
<dbReference type="EMBL" id="CAJVQC010069070">
    <property type="protein sequence ID" value="CAG8808617.1"/>
    <property type="molecule type" value="Genomic_DNA"/>
</dbReference>
<feature type="non-terminal residue" evidence="1">
    <location>
        <position position="94"/>
    </location>
</feature>